<organism evidence="5 6">
    <name type="scientific">Caballeronia grimmiae</name>
    <dbReference type="NCBI Taxonomy" id="1071679"/>
    <lineage>
        <taxon>Bacteria</taxon>
        <taxon>Pseudomonadati</taxon>
        <taxon>Pseudomonadota</taxon>
        <taxon>Betaproteobacteria</taxon>
        <taxon>Burkholderiales</taxon>
        <taxon>Burkholderiaceae</taxon>
        <taxon>Caballeronia</taxon>
    </lineage>
</organism>
<proteinExistence type="predicted"/>
<dbReference type="STRING" id="1071679.BG57_10725"/>
<dbReference type="RefSeq" id="WP_035960143.1">
    <property type="nucleotide sequence ID" value="NZ_BMEG01000005.1"/>
</dbReference>
<dbReference type="Proteomes" id="UP000027439">
    <property type="component" value="Unassembled WGS sequence"/>
</dbReference>
<dbReference type="SUPFAM" id="SSF55729">
    <property type="entry name" value="Acyl-CoA N-acyltransferases (Nat)"/>
    <property type="match status" value="1"/>
</dbReference>
<dbReference type="PROSITE" id="PS51186">
    <property type="entry name" value="GNAT"/>
    <property type="match status" value="1"/>
</dbReference>
<keyword evidence="7" id="KW-1185">Reference proteome</keyword>
<feature type="domain" description="N-acetyltransferase" evidence="3">
    <location>
        <begin position="1"/>
        <end position="162"/>
    </location>
</feature>
<dbReference type="CDD" id="cd04301">
    <property type="entry name" value="NAT_SF"/>
    <property type="match status" value="1"/>
</dbReference>
<evidence type="ECO:0000259" key="3">
    <source>
        <dbReference type="PROSITE" id="PS51186"/>
    </source>
</evidence>
<evidence type="ECO:0000256" key="1">
    <source>
        <dbReference type="ARBA" id="ARBA00022679"/>
    </source>
</evidence>
<keyword evidence="1 5" id="KW-0808">Transferase</keyword>
<dbReference type="EMBL" id="BMEG01000005">
    <property type="protein sequence ID" value="GGD76964.1"/>
    <property type="molecule type" value="Genomic_DNA"/>
</dbReference>
<evidence type="ECO:0000313" key="4">
    <source>
        <dbReference type="EMBL" id="GGD76964.1"/>
    </source>
</evidence>
<comment type="caution">
    <text evidence="5">The sequence shown here is derived from an EMBL/GenBank/DDBJ whole genome shotgun (WGS) entry which is preliminary data.</text>
</comment>
<dbReference type="InterPro" id="IPR050680">
    <property type="entry name" value="YpeA/RimI_acetyltransf"/>
</dbReference>
<dbReference type="Gene3D" id="3.40.630.30">
    <property type="match status" value="1"/>
</dbReference>
<dbReference type="eggNOG" id="COG1247">
    <property type="taxonomic scope" value="Bacteria"/>
</dbReference>
<dbReference type="Pfam" id="PF00583">
    <property type="entry name" value="Acetyltransf_1"/>
    <property type="match status" value="1"/>
</dbReference>
<dbReference type="AlphaFoldDB" id="A0A069P890"/>
<dbReference type="GO" id="GO:0016747">
    <property type="term" value="F:acyltransferase activity, transferring groups other than amino-acyl groups"/>
    <property type="evidence" value="ECO:0007669"/>
    <property type="project" value="InterPro"/>
</dbReference>
<name>A0A069P890_9BURK</name>
<evidence type="ECO:0000313" key="7">
    <source>
        <dbReference type="Proteomes" id="UP000597138"/>
    </source>
</evidence>
<reference evidence="4" key="4">
    <citation type="submission" date="2024-05" db="EMBL/GenBank/DDBJ databases">
        <authorList>
            <person name="Sun Q."/>
            <person name="Zhou Y."/>
        </authorList>
    </citation>
    <scope>NUCLEOTIDE SEQUENCE</scope>
    <source>
        <strain evidence="4">CGMCC 1.11013</strain>
    </source>
</reference>
<dbReference type="InterPro" id="IPR016181">
    <property type="entry name" value="Acyl_CoA_acyltransferase"/>
</dbReference>
<dbReference type="PANTHER" id="PTHR43420">
    <property type="entry name" value="ACETYLTRANSFERASE"/>
    <property type="match status" value="1"/>
</dbReference>
<dbReference type="InterPro" id="IPR000182">
    <property type="entry name" value="GNAT_dom"/>
</dbReference>
<evidence type="ECO:0000313" key="6">
    <source>
        <dbReference type="Proteomes" id="UP000027439"/>
    </source>
</evidence>
<evidence type="ECO:0000256" key="2">
    <source>
        <dbReference type="ARBA" id="ARBA00023315"/>
    </source>
</evidence>
<gene>
    <name evidence="4" type="primary">ps305</name>
    <name evidence="5" type="ORF">BG57_10725</name>
    <name evidence="4" type="ORF">GCM10010985_34430</name>
</gene>
<reference evidence="5 6" key="2">
    <citation type="submission" date="2014-03" db="EMBL/GenBank/DDBJ databases">
        <title>Draft Genome Sequences of Four Burkholderia Strains.</title>
        <authorList>
            <person name="Liu X.Y."/>
            <person name="Li C.X."/>
            <person name="Xu J.H."/>
        </authorList>
    </citation>
    <scope>NUCLEOTIDE SEQUENCE [LARGE SCALE GENOMIC DNA]</scope>
    <source>
        <strain evidence="5 6">R27</strain>
    </source>
</reference>
<sequence>MIRRLSSADAAAFREIRLEGLRQFPAAFGAAYDDESAQPLAWFAARIADHAVFGAFSVDARLDGVAGLMIPSPAKMRHKGVLWGMYVRSGARGSGLAAALLGHVIEHARGVVEEVKLEVSPDNRAAVRLYEAAGFSVYAREPRALKIEDAYHDTLFMSLRLTRPSRAV</sequence>
<evidence type="ECO:0000313" key="5">
    <source>
        <dbReference type="EMBL" id="KDR36843.1"/>
    </source>
</evidence>
<reference evidence="4" key="1">
    <citation type="journal article" date="2014" name="Int. J. Syst. Evol. Microbiol.">
        <title>Complete genome of a new Firmicutes species belonging to the dominant human colonic microbiota ('Ruminococcus bicirculans') reveals two chromosomes and a selective capacity to utilize plant glucans.</title>
        <authorList>
            <consortium name="NISC Comparative Sequencing Program"/>
            <person name="Wegmann U."/>
            <person name="Louis P."/>
            <person name="Goesmann A."/>
            <person name="Henrissat B."/>
            <person name="Duncan S.H."/>
            <person name="Flint H.J."/>
        </authorList>
    </citation>
    <scope>NUCLEOTIDE SEQUENCE</scope>
    <source>
        <strain evidence="4">CGMCC 1.11013</strain>
    </source>
</reference>
<dbReference type="Proteomes" id="UP000597138">
    <property type="component" value="Unassembled WGS sequence"/>
</dbReference>
<dbReference type="EMBL" id="JFHE01000002">
    <property type="protein sequence ID" value="KDR36843.1"/>
    <property type="molecule type" value="Genomic_DNA"/>
</dbReference>
<dbReference type="PANTHER" id="PTHR43420:SF47">
    <property type="entry name" value="N-ACETYLTRANSFERASE DOMAIN-CONTAINING PROTEIN"/>
    <property type="match status" value="1"/>
</dbReference>
<protein>
    <submittedName>
        <fullName evidence="4 5">Acetyltransferase</fullName>
    </submittedName>
</protein>
<dbReference type="OrthoDB" id="9799092at2"/>
<accession>A0A069P890</accession>
<reference evidence="7" key="3">
    <citation type="journal article" date="2019" name="Int. J. Syst. Evol. Microbiol.">
        <title>The Global Catalogue of Microorganisms (GCM) 10K type strain sequencing project: providing services to taxonomists for standard genome sequencing and annotation.</title>
        <authorList>
            <consortium name="The Broad Institute Genomics Platform"/>
            <consortium name="The Broad Institute Genome Sequencing Center for Infectious Disease"/>
            <person name="Wu L."/>
            <person name="Ma J."/>
        </authorList>
    </citation>
    <scope>NUCLEOTIDE SEQUENCE [LARGE SCALE GENOMIC DNA]</scope>
    <source>
        <strain evidence="7">CGMCC 1.11013</strain>
    </source>
</reference>
<keyword evidence="2" id="KW-0012">Acyltransferase</keyword>